<organism evidence="3 4">
    <name type="scientific">Actinopolymorpha rutila</name>
    <dbReference type="NCBI Taxonomy" id="446787"/>
    <lineage>
        <taxon>Bacteria</taxon>
        <taxon>Bacillati</taxon>
        <taxon>Actinomycetota</taxon>
        <taxon>Actinomycetes</taxon>
        <taxon>Propionibacteriales</taxon>
        <taxon>Actinopolymorphaceae</taxon>
        <taxon>Actinopolymorpha</taxon>
    </lineage>
</organism>
<dbReference type="EMBL" id="JACBZH010000001">
    <property type="protein sequence ID" value="NYH91093.1"/>
    <property type="molecule type" value="Genomic_DNA"/>
</dbReference>
<keyword evidence="2" id="KW-0812">Transmembrane</keyword>
<name>A0A852ZFJ3_9ACTN</name>
<gene>
    <name evidence="3" type="ORF">F4554_003731</name>
</gene>
<feature type="region of interest" description="Disordered" evidence="1">
    <location>
        <begin position="160"/>
        <end position="209"/>
    </location>
</feature>
<evidence type="ECO:0000313" key="3">
    <source>
        <dbReference type="EMBL" id="NYH91093.1"/>
    </source>
</evidence>
<keyword evidence="4" id="KW-1185">Reference proteome</keyword>
<evidence type="ECO:0000256" key="1">
    <source>
        <dbReference type="SAM" id="MobiDB-lite"/>
    </source>
</evidence>
<proteinExistence type="predicted"/>
<keyword evidence="2" id="KW-0472">Membrane</keyword>
<protein>
    <recommendedName>
        <fullName evidence="5">DUF3592 domain-containing protein</fullName>
    </recommendedName>
</protein>
<evidence type="ECO:0008006" key="5">
    <source>
        <dbReference type="Google" id="ProtNLM"/>
    </source>
</evidence>
<keyword evidence="2" id="KW-1133">Transmembrane helix</keyword>
<dbReference type="Proteomes" id="UP000579605">
    <property type="component" value="Unassembled WGS sequence"/>
</dbReference>
<accession>A0A852ZFJ3</accession>
<dbReference type="AlphaFoldDB" id="A0A852ZFJ3"/>
<reference evidence="3 4" key="1">
    <citation type="submission" date="2020-07" db="EMBL/GenBank/DDBJ databases">
        <title>Sequencing the genomes of 1000 actinobacteria strains.</title>
        <authorList>
            <person name="Klenk H.-P."/>
        </authorList>
    </citation>
    <scope>NUCLEOTIDE SEQUENCE [LARGE SCALE GENOMIC DNA]</scope>
    <source>
        <strain evidence="3 4">DSM 18448</strain>
    </source>
</reference>
<evidence type="ECO:0000256" key="2">
    <source>
        <dbReference type="SAM" id="Phobius"/>
    </source>
</evidence>
<feature type="transmembrane region" description="Helical" evidence="2">
    <location>
        <begin position="12"/>
        <end position="31"/>
    </location>
</feature>
<sequence length="225" mass="24623">MESGGQRGLLSILAGLLGAAVLTLLAIGLAYDSHVLATRGQVADAVVLDKTLPKTSKEAARITVRFTTKDGHQVEDWTESFVDHDPSVHKGDTIQVIYDPDDLKRPGSRGGSALRPRAIQGHGVATSPIWLWTGPVLAVLIPELTDQRQLPAVSYRRLARTRARTSGDDPPDHQRVRRIRRTPPPTQPRKVRTSGVRRPSGESPYFSGDYPAFAAACGPRRWTVR</sequence>
<feature type="compositionally biased region" description="Basic and acidic residues" evidence="1">
    <location>
        <begin position="165"/>
        <end position="174"/>
    </location>
</feature>
<comment type="caution">
    <text evidence="3">The sequence shown here is derived from an EMBL/GenBank/DDBJ whole genome shotgun (WGS) entry which is preliminary data.</text>
</comment>
<evidence type="ECO:0000313" key="4">
    <source>
        <dbReference type="Proteomes" id="UP000579605"/>
    </source>
</evidence>